<dbReference type="Proteomes" id="UP001247307">
    <property type="component" value="Unassembled WGS sequence"/>
</dbReference>
<evidence type="ECO:0000313" key="10">
    <source>
        <dbReference type="Proteomes" id="UP001247307"/>
    </source>
</evidence>
<feature type="transmembrane region" description="Helical" evidence="8">
    <location>
        <begin position="364"/>
        <end position="388"/>
    </location>
</feature>
<evidence type="ECO:0008006" key="11">
    <source>
        <dbReference type="Google" id="ProtNLM"/>
    </source>
</evidence>
<keyword evidence="10" id="KW-1185">Reference proteome</keyword>
<dbReference type="EMBL" id="JAVDUI010000001">
    <property type="protein sequence ID" value="MDR6891784.1"/>
    <property type="molecule type" value="Genomic_DNA"/>
</dbReference>
<keyword evidence="4 8" id="KW-0812">Transmembrane</keyword>
<evidence type="ECO:0000256" key="3">
    <source>
        <dbReference type="ARBA" id="ARBA00022679"/>
    </source>
</evidence>
<evidence type="ECO:0000256" key="7">
    <source>
        <dbReference type="ARBA" id="ARBA00024033"/>
    </source>
</evidence>
<keyword evidence="2" id="KW-1003">Cell membrane</keyword>
<evidence type="ECO:0000256" key="5">
    <source>
        <dbReference type="ARBA" id="ARBA00022989"/>
    </source>
</evidence>
<dbReference type="RefSeq" id="WP_309849950.1">
    <property type="nucleotide sequence ID" value="NZ_BAAAIU010000042.1"/>
</dbReference>
<evidence type="ECO:0000256" key="1">
    <source>
        <dbReference type="ARBA" id="ARBA00004651"/>
    </source>
</evidence>
<name>A0AAE3YGK7_9MICC</name>
<feature type="transmembrane region" description="Helical" evidence="8">
    <location>
        <begin position="199"/>
        <end position="217"/>
    </location>
</feature>
<proteinExistence type="inferred from homology"/>
<feature type="transmembrane region" description="Helical" evidence="8">
    <location>
        <begin position="171"/>
        <end position="193"/>
    </location>
</feature>
<evidence type="ECO:0000256" key="2">
    <source>
        <dbReference type="ARBA" id="ARBA00022475"/>
    </source>
</evidence>
<accession>A0AAE3YGK7</accession>
<evidence type="ECO:0000256" key="6">
    <source>
        <dbReference type="ARBA" id="ARBA00023136"/>
    </source>
</evidence>
<feature type="transmembrane region" description="Helical" evidence="8">
    <location>
        <begin position="290"/>
        <end position="309"/>
    </location>
</feature>
<reference evidence="9" key="1">
    <citation type="submission" date="2023-07" db="EMBL/GenBank/DDBJ databases">
        <title>Sequencing the genomes of 1000 actinobacteria strains.</title>
        <authorList>
            <person name="Klenk H.-P."/>
        </authorList>
    </citation>
    <scope>NUCLEOTIDE SEQUENCE</scope>
    <source>
        <strain evidence="9">DSM 13988</strain>
    </source>
</reference>
<evidence type="ECO:0000256" key="8">
    <source>
        <dbReference type="SAM" id="Phobius"/>
    </source>
</evidence>
<dbReference type="GO" id="GO:0016758">
    <property type="term" value="F:hexosyltransferase activity"/>
    <property type="evidence" value="ECO:0007669"/>
    <property type="project" value="InterPro"/>
</dbReference>
<comment type="subcellular location">
    <subcellularLocation>
        <location evidence="1">Cell membrane</location>
        <topology evidence="1">Multi-pass membrane protein</topology>
    </subcellularLocation>
</comment>
<feature type="transmembrane region" description="Helical" evidence="8">
    <location>
        <begin position="90"/>
        <end position="108"/>
    </location>
</feature>
<feature type="transmembrane region" description="Helical" evidence="8">
    <location>
        <begin position="267"/>
        <end position="284"/>
    </location>
</feature>
<keyword evidence="3" id="KW-0808">Transferase</keyword>
<evidence type="ECO:0000313" key="9">
    <source>
        <dbReference type="EMBL" id="MDR6891784.1"/>
    </source>
</evidence>
<feature type="transmembrane region" description="Helical" evidence="8">
    <location>
        <begin position="62"/>
        <end position="83"/>
    </location>
</feature>
<keyword evidence="5 8" id="KW-1133">Transmembrane helix</keyword>
<comment type="similarity">
    <text evidence="7">Belongs to the glycosyltransferase 87 family.</text>
</comment>
<evidence type="ECO:0000256" key="4">
    <source>
        <dbReference type="ARBA" id="ARBA00022692"/>
    </source>
</evidence>
<dbReference type="GO" id="GO:0005886">
    <property type="term" value="C:plasma membrane"/>
    <property type="evidence" value="ECO:0007669"/>
    <property type="project" value="UniProtKB-SubCell"/>
</dbReference>
<sequence>MGLRVWSVDFFAYRYAVETGLRGEDVYTRWVTGPGLDERGLPYNYTPFALLALLPTALGPWWFAYGLWSIGTTAAIGAAIAVVVPRILDVWWRLPLTLLALLPTQILAHHLMFGQVNAFLTLACLVDVWLMARVWRESRDPAVEGTVEDGTQGTAAGGTQGAPRRRYPGGVLIGIATAIKLTPGLFIIFLLLLGRWREARNASLACAACFLAGFVLFPRSSIVFATTTFWELSSRVDLNNVFATSVNKSVQGVFASISPDLATVGKAVMVLLVGACLWAAVRLARRGEAVLGALAVGVGTTLASPLTWVHHWTYLLPLLVVVAVRGGVGSRIVCAVAYLGVVLAAADFEGPLLDLAVGPVSQALLGPVGLVLRAWVLVAGLVLTALLLRLPGRRES</sequence>
<keyword evidence="6 8" id="KW-0472">Membrane</keyword>
<comment type="caution">
    <text evidence="9">The sequence shown here is derived from an EMBL/GenBank/DDBJ whole genome shotgun (WGS) entry which is preliminary data.</text>
</comment>
<protein>
    <recommendedName>
        <fullName evidence="11">DUF2029 domain-containing protein</fullName>
    </recommendedName>
</protein>
<gene>
    <name evidence="9" type="ORF">J2S35_000724</name>
</gene>
<organism evidence="9 10">
    <name type="scientific">Falsarthrobacter nasiphocae</name>
    <dbReference type="NCBI Taxonomy" id="189863"/>
    <lineage>
        <taxon>Bacteria</taxon>
        <taxon>Bacillati</taxon>
        <taxon>Actinomycetota</taxon>
        <taxon>Actinomycetes</taxon>
        <taxon>Micrococcales</taxon>
        <taxon>Micrococcaceae</taxon>
        <taxon>Falsarthrobacter</taxon>
    </lineage>
</organism>
<dbReference type="Pfam" id="PF09594">
    <property type="entry name" value="GT87"/>
    <property type="match status" value="1"/>
</dbReference>
<dbReference type="InterPro" id="IPR018584">
    <property type="entry name" value="GT87"/>
</dbReference>
<dbReference type="AlphaFoldDB" id="A0AAE3YGK7"/>